<dbReference type="EMBL" id="ML994634">
    <property type="protein sequence ID" value="KAF2185193.1"/>
    <property type="molecule type" value="Genomic_DNA"/>
</dbReference>
<feature type="transmembrane region" description="Helical" evidence="1">
    <location>
        <begin position="409"/>
        <end position="428"/>
    </location>
</feature>
<keyword evidence="1" id="KW-1133">Transmembrane helix</keyword>
<name>A0A6A6E1V6_9PEZI</name>
<dbReference type="PANTHER" id="PTHR37540:SF5">
    <property type="entry name" value="TRANSCRIPTION FACTOR DOMAIN-CONTAINING PROTEIN"/>
    <property type="match status" value="1"/>
</dbReference>
<reference evidence="2" key="1">
    <citation type="journal article" date="2020" name="Stud. Mycol.">
        <title>101 Dothideomycetes genomes: a test case for predicting lifestyles and emergence of pathogens.</title>
        <authorList>
            <person name="Haridas S."/>
            <person name="Albert R."/>
            <person name="Binder M."/>
            <person name="Bloem J."/>
            <person name="Labutti K."/>
            <person name="Salamov A."/>
            <person name="Andreopoulos B."/>
            <person name="Baker S."/>
            <person name="Barry K."/>
            <person name="Bills G."/>
            <person name="Bluhm B."/>
            <person name="Cannon C."/>
            <person name="Castanera R."/>
            <person name="Culley D."/>
            <person name="Daum C."/>
            <person name="Ezra D."/>
            <person name="Gonzalez J."/>
            <person name="Henrissat B."/>
            <person name="Kuo A."/>
            <person name="Liang C."/>
            <person name="Lipzen A."/>
            <person name="Lutzoni F."/>
            <person name="Magnuson J."/>
            <person name="Mondo S."/>
            <person name="Nolan M."/>
            <person name="Ohm R."/>
            <person name="Pangilinan J."/>
            <person name="Park H.-J."/>
            <person name="Ramirez L."/>
            <person name="Alfaro M."/>
            <person name="Sun H."/>
            <person name="Tritt A."/>
            <person name="Yoshinaga Y."/>
            <person name="Zwiers L.-H."/>
            <person name="Turgeon B."/>
            <person name="Goodwin S."/>
            <person name="Spatafora J."/>
            <person name="Crous P."/>
            <person name="Grigoriev I."/>
        </authorList>
    </citation>
    <scope>NUCLEOTIDE SEQUENCE</scope>
    <source>
        <strain evidence="2">CBS 207.26</strain>
    </source>
</reference>
<organism evidence="2 3">
    <name type="scientific">Zopfia rhizophila CBS 207.26</name>
    <dbReference type="NCBI Taxonomy" id="1314779"/>
    <lineage>
        <taxon>Eukaryota</taxon>
        <taxon>Fungi</taxon>
        <taxon>Dikarya</taxon>
        <taxon>Ascomycota</taxon>
        <taxon>Pezizomycotina</taxon>
        <taxon>Dothideomycetes</taxon>
        <taxon>Dothideomycetes incertae sedis</taxon>
        <taxon>Zopfiaceae</taxon>
        <taxon>Zopfia</taxon>
    </lineage>
</organism>
<keyword evidence="1" id="KW-0472">Membrane</keyword>
<dbReference type="AlphaFoldDB" id="A0A6A6E1V6"/>
<dbReference type="Proteomes" id="UP000800200">
    <property type="component" value="Unassembled WGS sequence"/>
</dbReference>
<dbReference type="PANTHER" id="PTHR37540">
    <property type="entry name" value="TRANSCRIPTION FACTOR (ACR-2), PUTATIVE-RELATED-RELATED"/>
    <property type="match status" value="1"/>
</dbReference>
<evidence type="ECO:0008006" key="4">
    <source>
        <dbReference type="Google" id="ProtNLM"/>
    </source>
</evidence>
<evidence type="ECO:0000313" key="3">
    <source>
        <dbReference type="Proteomes" id="UP000800200"/>
    </source>
</evidence>
<gene>
    <name evidence="2" type="ORF">K469DRAFT_778970</name>
</gene>
<evidence type="ECO:0000313" key="2">
    <source>
        <dbReference type="EMBL" id="KAF2185193.1"/>
    </source>
</evidence>
<accession>A0A6A6E1V6</accession>
<protein>
    <recommendedName>
        <fullName evidence="4">Transcription factor domain-containing protein</fullName>
    </recommendedName>
</protein>
<sequence length="490" mass="55828">MQDFVFLVQSAPSLRNSARTREIRSHAMRAFRRKQRELSIGPSRKTTKRFYHQSARSWRSLFQIMFFAGFYMEFSGVRSLGLRADLMRYGKRFENKEITPLPIGLDSHFTTSKAFRQIKGFEMWRKFFVDSLKASETTLLAASCLGAVAVDGLRHFETGTQTAEYLYLKHQTIKMIRRDIAHPGYCPNESTIGAILCLNWAEVACGNPDSEAHFQALQQMLKITSARSEYNTKPQPRSLILQDLYNAVCSNKPPKTIRVPPPSYHIPSADEDTRTLIRSSPLRRYGSAGPALWGEVLPKELVQLLSDSLVVTEMRYMNGSRYPMDSLYKDPEISPLLASIYHRLDRFPITELTGVAATKEMAFILDACYLASKMHFRAVVELIPHSSALNADDFSALSILLRKTELGTWFRIPLVALWILFTGAAAAIRQHRRWYVGRISQLAMVYGLDNWADFNGNVLNFLWLQQYIREANGDNMEDVLEGDEIARLAG</sequence>
<keyword evidence="1" id="KW-0812">Transmembrane</keyword>
<proteinExistence type="predicted"/>
<evidence type="ECO:0000256" key="1">
    <source>
        <dbReference type="SAM" id="Phobius"/>
    </source>
</evidence>
<keyword evidence="3" id="KW-1185">Reference proteome</keyword>